<comment type="similarity">
    <text evidence="2 10">Belongs to the disproportionating enzyme family.</text>
</comment>
<organism evidence="11 12">
    <name type="scientific">Rhodovulum iodosum</name>
    <dbReference type="NCBI Taxonomy" id="68291"/>
    <lineage>
        <taxon>Bacteria</taxon>
        <taxon>Pseudomonadati</taxon>
        <taxon>Pseudomonadota</taxon>
        <taxon>Alphaproteobacteria</taxon>
        <taxon>Rhodobacterales</taxon>
        <taxon>Paracoccaceae</taxon>
        <taxon>Rhodovulum</taxon>
    </lineage>
</organism>
<evidence type="ECO:0000256" key="8">
    <source>
        <dbReference type="ARBA" id="ARBA00031423"/>
    </source>
</evidence>
<gene>
    <name evidence="11" type="ORF">Ga0609869_003085</name>
</gene>
<evidence type="ECO:0000313" key="11">
    <source>
        <dbReference type="EMBL" id="MEX5729732.1"/>
    </source>
</evidence>
<comment type="caution">
    <text evidence="11">The sequence shown here is derived from an EMBL/GenBank/DDBJ whole genome shotgun (WGS) entry which is preliminary data.</text>
</comment>
<name>A0ABV3XZD5_9RHOB</name>
<evidence type="ECO:0000256" key="10">
    <source>
        <dbReference type="RuleBase" id="RU361207"/>
    </source>
</evidence>
<dbReference type="PANTHER" id="PTHR32438:SF5">
    <property type="entry name" value="4-ALPHA-GLUCANOTRANSFERASE DPE1, CHLOROPLASTIC_AMYLOPLASTIC"/>
    <property type="match status" value="1"/>
</dbReference>
<keyword evidence="12" id="KW-1185">Reference proteome</keyword>
<evidence type="ECO:0000256" key="5">
    <source>
        <dbReference type="ARBA" id="ARBA00022676"/>
    </source>
</evidence>
<dbReference type="Proteomes" id="UP001560019">
    <property type="component" value="Unassembled WGS sequence"/>
</dbReference>
<dbReference type="EMBL" id="JBEHHI010000003">
    <property type="protein sequence ID" value="MEX5729732.1"/>
    <property type="molecule type" value="Genomic_DNA"/>
</dbReference>
<evidence type="ECO:0000313" key="12">
    <source>
        <dbReference type="Proteomes" id="UP001560019"/>
    </source>
</evidence>
<keyword evidence="7 10" id="KW-0119">Carbohydrate metabolism</keyword>
<evidence type="ECO:0000256" key="2">
    <source>
        <dbReference type="ARBA" id="ARBA00005684"/>
    </source>
</evidence>
<evidence type="ECO:0000256" key="1">
    <source>
        <dbReference type="ARBA" id="ARBA00000439"/>
    </source>
</evidence>
<dbReference type="InterPro" id="IPR003385">
    <property type="entry name" value="Glyco_hydro_77"/>
</dbReference>
<sequence>MSDEALYELARAVGVFIDYSDQMGVHRVAPPETLRAVLGAMGLAAGHEGEARDTLDRLRAAEAARPLPDWVIGEAGEPVTLRPARGGPWALRLEDGHELEGQAEDGMLHLPPLPLGRHRLTLGGHGTTILSAPARLPLPPRGWGVTLPLYGLAEGAGLGDYADLAAVVAGLARIGAGFVGLNPIHAGFPTDANNFSPYAPSSRRRFNIAHVPVDIPGQPGAMIDYGAELPARLAALRAEFAASNPDAPDFAAFRRASGAGLARFATHQALSDRLGPYWCHWPDAYRSPDSAVVAEFAAAHAGEVTFHAWAQWRAEAHLAEVRRVAEAGGMAQGLYLDLAVGVNPAGAETWAAPDQFARGVSLGAPPDAFAADGQTWGLAPFNPRALLAQGFAPLAETLAAQLRFAGMLRIDHILGFERAFWVPEGGLPGTYVAMPRDALMAVARIEAARVGAVIVGEDLGNIPEGLRAAMDASGLLGCRVAMFERDWHGDGHFLPPEAYPDTVLASFSTHDLPTWAGWCAARDIDWHQQLGHIDGHAAEGARAGRAHEVQLFRDALGGGEADALHAFLGRTPARLVAVQAEDVLGLDEQANLPGTVHEHPNWRRRLPVGAAALAADPRMRRTAEILSSTAR</sequence>
<dbReference type="Pfam" id="PF02446">
    <property type="entry name" value="Glyco_hydro_77"/>
    <property type="match status" value="1"/>
</dbReference>
<keyword evidence="5 10" id="KW-0328">Glycosyltransferase</keyword>
<dbReference type="RefSeq" id="WP_125404770.1">
    <property type="nucleotide sequence ID" value="NZ_JBEHHI010000003.1"/>
</dbReference>
<reference evidence="11 12" key="1">
    <citation type="submission" date="2024-06" db="EMBL/GenBank/DDBJ databases">
        <title>Genome of Rhodovulum iodosum, a marine photoferrotroph.</title>
        <authorList>
            <person name="Bianchini G."/>
            <person name="Nikeleit V."/>
            <person name="Kappler A."/>
            <person name="Bryce C."/>
            <person name="Sanchez-Baracaldo P."/>
        </authorList>
    </citation>
    <scope>NUCLEOTIDE SEQUENCE [LARGE SCALE GENOMIC DNA]</scope>
    <source>
        <strain evidence="11 12">UT/N1</strain>
    </source>
</reference>
<proteinExistence type="inferred from homology"/>
<evidence type="ECO:0000256" key="6">
    <source>
        <dbReference type="ARBA" id="ARBA00022679"/>
    </source>
</evidence>
<keyword evidence="6 10" id="KW-0808">Transferase</keyword>
<dbReference type="PANTHER" id="PTHR32438">
    <property type="entry name" value="4-ALPHA-GLUCANOTRANSFERASE DPE1, CHLOROPLASTIC/AMYLOPLASTIC"/>
    <property type="match status" value="1"/>
</dbReference>
<accession>A0ABV3XZD5</accession>
<evidence type="ECO:0000256" key="9">
    <source>
        <dbReference type="ARBA" id="ARBA00031501"/>
    </source>
</evidence>
<dbReference type="EC" id="2.4.1.25" evidence="3 10"/>
<evidence type="ECO:0000256" key="4">
    <source>
        <dbReference type="ARBA" id="ARBA00020295"/>
    </source>
</evidence>
<dbReference type="NCBIfam" id="TIGR00217">
    <property type="entry name" value="malQ"/>
    <property type="match status" value="1"/>
</dbReference>
<dbReference type="SUPFAM" id="SSF51445">
    <property type="entry name" value="(Trans)glycosidases"/>
    <property type="match status" value="1"/>
</dbReference>
<comment type="catalytic activity">
    <reaction evidence="1 10">
        <text>Transfers a segment of a (1-&gt;4)-alpha-D-glucan to a new position in an acceptor, which may be glucose or a (1-&gt;4)-alpha-D-glucan.</text>
        <dbReference type="EC" id="2.4.1.25"/>
    </reaction>
</comment>
<evidence type="ECO:0000256" key="7">
    <source>
        <dbReference type="ARBA" id="ARBA00023277"/>
    </source>
</evidence>
<dbReference type="Gene3D" id="3.20.20.80">
    <property type="entry name" value="Glycosidases"/>
    <property type="match status" value="1"/>
</dbReference>
<evidence type="ECO:0000256" key="3">
    <source>
        <dbReference type="ARBA" id="ARBA00012560"/>
    </source>
</evidence>
<dbReference type="InterPro" id="IPR017853">
    <property type="entry name" value="GH"/>
</dbReference>
<protein>
    <recommendedName>
        <fullName evidence="4 10">4-alpha-glucanotransferase</fullName>
        <ecNumber evidence="3 10">2.4.1.25</ecNumber>
    </recommendedName>
    <alternativeName>
        <fullName evidence="8 10">Amylomaltase</fullName>
    </alternativeName>
    <alternativeName>
        <fullName evidence="9 10">Disproportionating enzyme</fullName>
    </alternativeName>
</protein>